<dbReference type="SUPFAM" id="SSF101898">
    <property type="entry name" value="NHL repeat"/>
    <property type="match status" value="1"/>
</dbReference>
<sequence length="562" mass="62543">MSAIVSGVLKLTVGVLANKARSSLAAHLKDGDITDEQCRNLIVKELDNIKSKLDGLSRKDLLSSLSFLREGITVLSKFLLELESNENTAESSERVTLVESASSGDTGPDSAINEAIALINAVSSLKIHSNDRFKSAIESFKLAREKATEAFNNEALSIKDRIRASQIRMMARILEKLEDPETSVCTCRQYLQELHDVDTVKGMFSVLIDGGTIKSLISKKERLENASSVHLMNQVLFDFARKFTQSPPRIFDWSTITFGKKSYHPIFGEPGFFRKLEEAGVHVMPLNPDFTFDDKVFSVDSVVNSKGQIVAQAQGEGTLKIFKHSGESRTLSEAPREEHASECYVEAMDIDAKDNLYVITTFRESDDESRSFKLFIFDENGNKKHECPLPFHYQSSTEKVCMAINKDGKIAILNREKSFLYIGNVCAKLNSFKVDDCLRLNELSIMRVNFRFADFNGTKIISADKYAVYICTENGESEQKIKIPEEHGLVESVAINHSTKRILVKTCQSSGRSLLSFSDTGELINSLCLGSSEWIRYAKVTSHPNGPVALVDETGAALLQLK</sequence>
<dbReference type="OrthoDB" id="10534951at2759"/>
<dbReference type="EMBL" id="CACRXK020012515">
    <property type="protein sequence ID" value="CAB4023466.1"/>
    <property type="molecule type" value="Genomic_DNA"/>
</dbReference>
<name>A0A7D9L0T1_PARCT</name>
<organism evidence="1 2">
    <name type="scientific">Paramuricea clavata</name>
    <name type="common">Red gorgonian</name>
    <name type="synonym">Violescent sea-whip</name>
    <dbReference type="NCBI Taxonomy" id="317549"/>
    <lineage>
        <taxon>Eukaryota</taxon>
        <taxon>Metazoa</taxon>
        <taxon>Cnidaria</taxon>
        <taxon>Anthozoa</taxon>
        <taxon>Octocorallia</taxon>
        <taxon>Malacalcyonacea</taxon>
        <taxon>Plexauridae</taxon>
        <taxon>Paramuricea</taxon>
    </lineage>
</organism>
<accession>A0A7D9L0T1</accession>
<reference evidence="1" key="1">
    <citation type="submission" date="2020-04" db="EMBL/GenBank/DDBJ databases">
        <authorList>
            <person name="Alioto T."/>
            <person name="Alioto T."/>
            <person name="Gomez Garrido J."/>
        </authorList>
    </citation>
    <scope>NUCLEOTIDE SEQUENCE</scope>
    <source>
        <strain evidence="1">A484AB</strain>
    </source>
</reference>
<comment type="caution">
    <text evidence="1">The sequence shown here is derived from an EMBL/GenBank/DDBJ whole genome shotgun (WGS) entry which is preliminary data.</text>
</comment>
<dbReference type="Proteomes" id="UP001152795">
    <property type="component" value="Unassembled WGS sequence"/>
</dbReference>
<proteinExistence type="predicted"/>
<protein>
    <submittedName>
        <fullName evidence="1">Uncharacterized protein</fullName>
    </submittedName>
</protein>
<keyword evidence="2" id="KW-1185">Reference proteome</keyword>
<evidence type="ECO:0000313" key="1">
    <source>
        <dbReference type="EMBL" id="CAB4023466.1"/>
    </source>
</evidence>
<evidence type="ECO:0000313" key="2">
    <source>
        <dbReference type="Proteomes" id="UP001152795"/>
    </source>
</evidence>
<dbReference type="AlphaFoldDB" id="A0A7D9L0T1"/>
<gene>
    <name evidence="1" type="ORF">PACLA_8A005737</name>
</gene>